<proteinExistence type="predicted"/>
<organism evidence="3 4">
    <name type="scientific">Methylobrevis albus</name>
    <dbReference type="NCBI Taxonomy" id="2793297"/>
    <lineage>
        <taxon>Bacteria</taxon>
        <taxon>Pseudomonadati</taxon>
        <taxon>Pseudomonadota</taxon>
        <taxon>Alphaproteobacteria</taxon>
        <taxon>Hyphomicrobiales</taxon>
        <taxon>Pleomorphomonadaceae</taxon>
        <taxon>Methylobrevis</taxon>
    </lineage>
</organism>
<name>A0A931I383_9HYPH</name>
<dbReference type="SUPFAM" id="SSF81469">
    <property type="entry name" value="Bacterial aa3 type cytochrome c oxidase subunit IV"/>
    <property type="match status" value="1"/>
</dbReference>
<reference evidence="3" key="1">
    <citation type="submission" date="2020-12" db="EMBL/GenBank/DDBJ databases">
        <title>Methylobrevis albus sp. nov., isolated from fresh water lack sediment.</title>
        <authorList>
            <person name="Zou Q."/>
        </authorList>
    </citation>
    <scope>NUCLEOTIDE SEQUENCE</scope>
    <source>
        <strain evidence="3">L22</strain>
    </source>
</reference>
<feature type="domain" description="Cytochrome c oxidase subunit IV bacterial aa3 type" evidence="2">
    <location>
        <begin position="7"/>
        <end position="46"/>
    </location>
</feature>
<dbReference type="Proteomes" id="UP000631694">
    <property type="component" value="Unassembled WGS sequence"/>
</dbReference>
<comment type="caution">
    <text evidence="3">The sequence shown here is derived from an EMBL/GenBank/DDBJ whole genome shotgun (WGS) entry which is preliminary data.</text>
</comment>
<evidence type="ECO:0000313" key="4">
    <source>
        <dbReference type="Proteomes" id="UP000631694"/>
    </source>
</evidence>
<dbReference type="AlphaFoldDB" id="A0A931I383"/>
<dbReference type="EMBL" id="JADZLT010000054">
    <property type="protein sequence ID" value="MBH0239430.1"/>
    <property type="molecule type" value="Genomic_DNA"/>
</dbReference>
<dbReference type="Pfam" id="PF07835">
    <property type="entry name" value="COX4_pro_2"/>
    <property type="match status" value="1"/>
</dbReference>
<dbReference type="Gene3D" id="1.20.5.160">
    <property type="entry name" value="Bacterial aa3 type cytochrome c oxidase subunit IV"/>
    <property type="match status" value="1"/>
</dbReference>
<evidence type="ECO:0000256" key="1">
    <source>
        <dbReference type="SAM" id="Phobius"/>
    </source>
</evidence>
<keyword evidence="1" id="KW-0472">Membrane</keyword>
<feature type="transmembrane region" description="Helical" evidence="1">
    <location>
        <begin position="21"/>
        <end position="46"/>
    </location>
</feature>
<dbReference type="InterPro" id="IPR036596">
    <property type="entry name" value="Cyt-C_aa3_sf"/>
</dbReference>
<accession>A0A931I383</accession>
<dbReference type="RefSeq" id="WP_197312506.1">
    <property type="nucleotide sequence ID" value="NZ_JADZLT010000054.1"/>
</dbReference>
<dbReference type="InterPro" id="IPR012422">
    <property type="entry name" value="Cyt_c_oxidase_su4_bac-aa3"/>
</dbReference>
<evidence type="ECO:0000313" key="3">
    <source>
        <dbReference type="EMBL" id="MBH0239430.1"/>
    </source>
</evidence>
<keyword evidence="1" id="KW-1133">Transmembrane helix</keyword>
<keyword evidence="4" id="KW-1185">Reference proteome</keyword>
<sequence>MAEHGNSHGNAMDYAEHEKTYNLFIGMVKWGTISVVAIVVLMAIFLV</sequence>
<protein>
    <submittedName>
        <fullName evidence="3">Aa3-type cytochrome c oxidase subunit IV</fullName>
    </submittedName>
</protein>
<evidence type="ECO:0000259" key="2">
    <source>
        <dbReference type="Pfam" id="PF07835"/>
    </source>
</evidence>
<keyword evidence="1" id="KW-0812">Transmembrane</keyword>
<gene>
    <name evidence="3" type="ORF">I5731_16520</name>
</gene>